<evidence type="ECO:0000313" key="2">
    <source>
        <dbReference type="Proteomes" id="UP001189429"/>
    </source>
</evidence>
<feature type="non-terminal residue" evidence="1">
    <location>
        <position position="101"/>
    </location>
</feature>
<dbReference type="Proteomes" id="UP001189429">
    <property type="component" value="Unassembled WGS sequence"/>
</dbReference>
<dbReference type="EMBL" id="CAUYUJ010006891">
    <property type="protein sequence ID" value="CAK0818955.1"/>
    <property type="molecule type" value="Genomic_DNA"/>
</dbReference>
<accession>A0ABN9RJD8</accession>
<organism evidence="1 2">
    <name type="scientific">Prorocentrum cordatum</name>
    <dbReference type="NCBI Taxonomy" id="2364126"/>
    <lineage>
        <taxon>Eukaryota</taxon>
        <taxon>Sar</taxon>
        <taxon>Alveolata</taxon>
        <taxon>Dinophyceae</taxon>
        <taxon>Prorocentrales</taxon>
        <taxon>Prorocentraceae</taxon>
        <taxon>Prorocentrum</taxon>
    </lineage>
</organism>
<feature type="non-terminal residue" evidence="1">
    <location>
        <position position="1"/>
    </location>
</feature>
<reference evidence="1" key="1">
    <citation type="submission" date="2023-10" db="EMBL/GenBank/DDBJ databases">
        <authorList>
            <person name="Chen Y."/>
            <person name="Shah S."/>
            <person name="Dougan E. K."/>
            <person name="Thang M."/>
            <person name="Chan C."/>
        </authorList>
    </citation>
    <scope>NUCLEOTIDE SEQUENCE [LARGE SCALE GENOMIC DNA]</scope>
</reference>
<name>A0ABN9RJD8_9DINO</name>
<gene>
    <name evidence="1" type="ORF">PCOR1329_LOCUS21065</name>
</gene>
<keyword evidence="2" id="KW-1185">Reference proteome</keyword>
<proteinExistence type="predicted"/>
<evidence type="ECO:0000313" key="1">
    <source>
        <dbReference type="EMBL" id="CAK0818955.1"/>
    </source>
</evidence>
<sequence>VNDVQVRREVPLASHHFLKVARLHVAVDKVSKDRRPPELDVQQLNEESTQLIFRQHSSSSPEDIDEQDNEQHNVNIAWRGLVDAFEHAAFQTLPEKPIAAR</sequence>
<protein>
    <submittedName>
        <fullName evidence="1">Uncharacterized protein</fullName>
    </submittedName>
</protein>
<comment type="caution">
    <text evidence="1">The sequence shown here is derived from an EMBL/GenBank/DDBJ whole genome shotgun (WGS) entry which is preliminary data.</text>
</comment>